<protein>
    <submittedName>
        <fullName evidence="3">AAA family ATPase</fullName>
    </submittedName>
    <submittedName>
        <fullName evidence="4">Endonuclease</fullName>
    </submittedName>
</protein>
<gene>
    <name evidence="3" type="ORF">I6G67_12005</name>
    <name evidence="4" type="ORF">NCTC10308_00316</name>
</gene>
<dbReference type="PANTHER" id="PTHR43581:SF4">
    <property type="entry name" value="ATP_GTP PHOSPHATASE"/>
    <property type="match status" value="1"/>
</dbReference>
<name>A0A380TRI2_ACIJO</name>
<keyword evidence="4" id="KW-0540">Nuclease</keyword>
<organism evidence="4 5">
    <name type="scientific">Acinetobacter johnsonii</name>
    <dbReference type="NCBI Taxonomy" id="40214"/>
    <lineage>
        <taxon>Bacteria</taxon>
        <taxon>Pseudomonadati</taxon>
        <taxon>Pseudomonadota</taxon>
        <taxon>Gammaproteobacteria</taxon>
        <taxon>Moraxellales</taxon>
        <taxon>Moraxellaceae</taxon>
        <taxon>Acinetobacter</taxon>
    </lineage>
</organism>
<feature type="domain" description="OLD protein-like TOPRIM" evidence="2">
    <location>
        <begin position="372"/>
        <end position="435"/>
    </location>
</feature>
<dbReference type="Proteomes" id="UP000254227">
    <property type="component" value="Unassembled WGS sequence"/>
</dbReference>
<dbReference type="GO" id="GO:0004519">
    <property type="term" value="F:endonuclease activity"/>
    <property type="evidence" value="ECO:0007669"/>
    <property type="project" value="UniProtKB-KW"/>
</dbReference>
<dbReference type="InterPro" id="IPR041685">
    <property type="entry name" value="AAA_GajA/Old/RecF-like"/>
</dbReference>
<evidence type="ECO:0000313" key="6">
    <source>
        <dbReference type="Proteomes" id="UP000595107"/>
    </source>
</evidence>
<feature type="domain" description="Endonuclease GajA/Old nuclease/RecF-like AAA" evidence="1">
    <location>
        <begin position="1"/>
        <end position="321"/>
    </location>
</feature>
<dbReference type="Pfam" id="PF13175">
    <property type="entry name" value="AAA_15"/>
    <property type="match status" value="1"/>
</dbReference>
<keyword evidence="4" id="KW-0378">Hydrolase</keyword>
<dbReference type="InterPro" id="IPR027417">
    <property type="entry name" value="P-loop_NTPase"/>
</dbReference>
<dbReference type="PANTHER" id="PTHR43581">
    <property type="entry name" value="ATP/GTP PHOSPHATASE"/>
    <property type="match status" value="1"/>
</dbReference>
<dbReference type="RefSeq" id="WP_004694365.1">
    <property type="nucleotide sequence ID" value="NZ_BBTB01000007.1"/>
</dbReference>
<dbReference type="AlphaFoldDB" id="A0A380TRI2"/>
<dbReference type="InterPro" id="IPR034139">
    <property type="entry name" value="TOPRIM_OLD"/>
</dbReference>
<dbReference type="CDD" id="cd01026">
    <property type="entry name" value="TOPRIM_OLD"/>
    <property type="match status" value="1"/>
</dbReference>
<dbReference type="EMBL" id="UFRV01000006">
    <property type="protein sequence ID" value="SUT90822.1"/>
    <property type="molecule type" value="Genomic_DNA"/>
</dbReference>
<sequence length="576" mass="67392">MFKSLILKNFRNFEQINIELKDKNIILGMNDVGKSNLLHALRLVFDKKIRLEEIHSTDFHNKNDRNPIEIIVGLDISQPEKEDVQKLKARAHEAVTQEESEVFYIKLIIENRKEEGILKQFFWGDELSALKEIKGKGVNYLILDDVFSVIYIPSHVETLKVFSDIKKEVLKDIVLTEDDSILKVEIKDNFENINENIQKLTSVSRIEEEINQNLKIFDETYKVKITSQSIVDDLYKQLRIYTIENDHDHLYPASGDGRQKKIMYAMLHYFLEKEAIKKIPILILEEPENHLFLSAQIDLSRTLFDDLNIKYIFCSSHSSELLYHIDIDCNLVRLYRQKNMPLRKTISSSAQISSEYHNLKKMYAEGLSKGYFADCVLLVEGYSEKLLCDSILSCVLSKNQFQKLYVLPVLGTNFKPYRDLLKKLGIKIIVRTDNDIYKNDIYGLKRCLKIVNKNLTEIIPEELKGRKDEGEIILNKKKKDLHKHFQPLIENLKLEHDIFLAEIDLENDIVNALLDEGISDCSLNGEVVDLEELKSELQYKKWHNMFLFLEENEELFEIIFKNSRFDFLKEVKACLV</sequence>
<evidence type="ECO:0000313" key="4">
    <source>
        <dbReference type="EMBL" id="SUT90822.1"/>
    </source>
</evidence>
<dbReference type="Proteomes" id="UP000595107">
    <property type="component" value="Chromosome"/>
</dbReference>
<reference evidence="4 5" key="1">
    <citation type="submission" date="2018-06" db="EMBL/GenBank/DDBJ databases">
        <authorList>
            <consortium name="Pathogen Informatics"/>
            <person name="Doyle S."/>
        </authorList>
    </citation>
    <scope>NUCLEOTIDE SEQUENCE [LARGE SCALE GENOMIC DNA]</scope>
    <source>
        <strain evidence="4 5">NCTC10308</strain>
    </source>
</reference>
<evidence type="ECO:0000259" key="1">
    <source>
        <dbReference type="Pfam" id="PF13175"/>
    </source>
</evidence>
<evidence type="ECO:0000313" key="5">
    <source>
        <dbReference type="Proteomes" id="UP000254227"/>
    </source>
</evidence>
<evidence type="ECO:0000313" key="3">
    <source>
        <dbReference type="EMBL" id="QPS02955.1"/>
    </source>
</evidence>
<reference evidence="3 6" key="2">
    <citation type="submission" date="2020-12" db="EMBL/GenBank/DDBJ databases">
        <title>FDA dAtabase for Regulatory Grade micrObial Sequences (FDA-ARGOS): Supporting development and validation of Infectious Disease Dx tests.</title>
        <authorList>
            <person name="Sproer C."/>
            <person name="Gronow S."/>
            <person name="Severitt S."/>
            <person name="Schroder I."/>
            <person name="Tallon L."/>
            <person name="Sadzewicz L."/>
            <person name="Zhao X."/>
            <person name="Boylan J."/>
            <person name="Ott S."/>
            <person name="Bowen H."/>
            <person name="Vavikolanu K."/>
            <person name="Mehta A."/>
            <person name="Aluvathingal J."/>
            <person name="Nadendla S."/>
            <person name="Lowell S."/>
            <person name="Myers T."/>
            <person name="Yan Y."/>
            <person name="Sichtig H."/>
        </authorList>
    </citation>
    <scope>NUCLEOTIDE SEQUENCE [LARGE SCALE GENOMIC DNA]</scope>
    <source>
        <strain evidence="3 6">FDAARGOS_910</strain>
    </source>
</reference>
<proteinExistence type="predicted"/>
<accession>A0A380TRI2</accession>
<dbReference type="SUPFAM" id="SSF52540">
    <property type="entry name" value="P-loop containing nucleoside triphosphate hydrolases"/>
    <property type="match status" value="1"/>
</dbReference>
<dbReference type="Gene3D" id="3.40.50.300">
    <property type="entry name" value="P-loop containing nucleotide triphosphate hydrolases"/>
    <property type="match status" value="1"/>
</dbReference>
<keyword evidence="4" id="KW-0255">Endonuclease</keyword>
<dbReference type="EMBL" id="CP065666">
    <property type="protein sequence ID" value="QPS02955.1"/>
    <property type="molecule type" value="Genomic_DNA"/>
</dbReference>
<dbReference type="Pfam" id="PF20469">
    <property type="entry name" value="OLD-like_TOPRIM"/>
    <property type="match status" value="1"/>
</dbReference>
<evidence type="ECO:0000259" key="2">
    <source>
        <dbReference type="Pfam" id="PF20469"/>
    </source>
</evidence>
<dbReference type="InterPro" id="IPR051396">
    <property type="entry name" value="Bact_Antivir_Def_Nuclease"/>
</dbReference>